<evidence type="ECO:0000256" key="3">
    <source>
        <dbReference type="ARBA" id="ARBA00023237"/>
    </source>
</evidence>
<feature type="domain" description="TonB-dependent receptor plug" evidence="7">
    <location>
        <begin position="51"/>
        <end position="154"/>
    </location>
</feature>
<feature type="domain" description="TonB-dependent receptor-like beta-barrel" evidence="6">
    <location>
        <begin position="537"/>
        <end position="886"/>
    </location>
</feature>
<dbReference type="InterPro" id="IPR037066">
    <property type="entry name" value="Plug_dom_sf"/>
</dbReference>
<dbReference type="PANTHER" id="PTHR40980">
    <property type="entry name" value="PLUG DOMAIN-CONTAINING PROTEIN"/>
    <property type="match status" value="1"/>
</dbReference>
<keyword evidence="8" id="KW-0675">Receptor</keyword>
<evidence type="ECO:0000256" key="5">
    <source>
        <dbReference type="SAM" id="SignalP"/>
    </source>
</evidence>
<feature type="chain" id="PRO_5046746733" evidence="5">
    <location>
        <begin position="27"/>
        <end position="919"/>
    </location>
</feature>
<sequence>MYNKKFLALSVACAVGSSIISIQAHAQETNETEIISVTGIKGSLIRAIDTKREASGFVDSISAEDIGKFPDQNVAESLQRIPGISIDRSGGEGQRVTVRGFGPEFNTVLVNGRTMATENQERDFSFDTLASELISGTDVNKTYSARMTDGGIGATINIKTARPFDFDGFEAVVNAKALYEDKSGETTPQVSALMSTRFADDKAGLLISLSHQERNARIDQINNRGFLPSVDLSDIGGEENSFIQQTNDQIVDFQDRTRTGGTAVLQFAPSDDVTLTADVIYSDFNVESNATSIGHWVWDTDPNIDEPSRVLETDANNTVISFAQSARASTDLVARSFNRPTETFASGLNIDWDVSDSLNLSLDVSQSEAESKNGGNDIFAVIGFSNGGVTQVNNGTYVELQGVPELDPSMGRAHIVNRQGLGIKDEVSEIKLDATWYVDAGPLKDLKFGFSNHERTKTRNDVRTDGNVSCLYCGYPIDVPSSLLSDFSVSGFMSGENASNIPTSWLEIDAEAYIDFLESSQAATNNDTARGNPVGTTQAVLDEFGGFQALTRPDSFAIEDKISSAYIELDFEGDLGSLLWTAEVGLRYSKTETTAMGQQAYIIGLEEIPNDPTLLTRVLTDELFPVNEKNDYSNVLPTFNFRLELTDDLQARAAYSQTVTRPTFGNLAPRISYDVVSPGALRASSGNPMLDPYESTNIDLGLEWYFGDASYLSATYFSKSVDNFIVSGIRREVFQNPTTGADVLPEDGSDPTWDISSVINSPEKLTADGIELAYQQTFDMLLGLFSGLGLMVNMTLVDSNKEIDVDNLDESFALTGLGDSMNLVLFYEKGPVQFRLALNQRDQFLQTLRNGTGGDPIYVEDYSQVDMSASYDINDSVTVFVEGINLTNETIRSHGRFSNHVVSIVDSGARYTAGIRANF</sequence>
<dbReference type="Gene3D" id="2.40.170.20">
    <property type="entry name" value="TonB-dependent receptor, beta-barrel domain"/>
    <property type="match status" value="1"/>
</dbReference>
<dbReference type="Pfam" id="PF00593">
    <property type="entry name" value="TonB_dep_Rec_b-barrel"/>
    <property type="match status" value="1"/>
</dbReference>
<dbReference type="RefSeq" id="WP_316025396.1">
    <property type="nucleotide sequence ID" value="NZ_JAWDIO010000002.1"/>
</dbReference>
<keyword evidence="5" id="KW-0732">Signal</keyword>
<protein>
    <submittedName>
        <fullName evidence="8">TonB-dependent receptor</fullName>
    </submittedName>
</protein>
<evidence type="ECO:0000259" key="6">
    <source>
        <dbReference type="Pfam" id="PF00593"/>
    </source>
</evidence>
<dbReference type="Proteomes" id="UP001247805">
    <property type="component" value="Unassembled WGS sequence"/>
</dbReference>
<feature type="signal peptide" evidence="5">
    <location>
        <begin position="1"/>
        <end position="26"/>
    </location>
</feature>
<keyword evidence="9" id="KW-1185">Reference proteome</keyword>
<dbReference type="Pfam" id="PF07715">
    <property type="entry name" value="Plug"/>
    <property type="match status" value="1"/>
</dbReference>
<dbReference type="EMBL" id="JAWDIO010000002">
    <property type="protein sequence ID" value="MDU0353746.1"/>
    <property type="molecule type" value="Genomic_DNA"/>
</dbReference>
<reference evidence="8 9" key="1">
    <citation type="submission" date="2023-10" db="EMBL/GenBank/DDBJ databases">
        <title>Glaciecola aquimarina strain GGW-M5 nov., isolated from a coastal seawater.</title>
        <authorList>
            <person name="Bayburt H."/>
            <person name="Kim J.M."/>
            <person name="Choi B.J."/>
            <person name="Jeon C.O."/>
        </authorList>
    </citation>
    <scope>NUCLEOTIDE SEQUENCE [LARGE SCALE GENOMIC DNA]</scope>
    <source>
        <strain evidence="8 9">KCTC 32108</strain>
    </source>
</reference>
<evidence type="ECO:0000256" key="2">
    <source>
        <dbReference type="ARBA" id="ARBA00023136"/>
    </source>
</evidence>
<dbReference type="Gene3D" id="2.170.130.10">
    <property type="entry name" value="TonB-dependent receptor, plug domain"/>
    <property type="match status" value="1"/>
</dbReference>
<proteinExistence type="inferred from homology"/>
<evidence type="ECO:0000313" key="8">
    <source>
        <dbReference type="EMBL" id="MDU0353746.1"/>
    </source>
</evidence>
<organism evidence="8 9">
    <name type="scientific">Paraglaciecola aquimarina</name>
    <dbReference type="NCBI Taxonomy" id="1235557"/>
    <lineage>
        <taxon>Bacteria</taxon>
        <taxon>Pseudomonadati</taxon>
        <taxon>Pseudomonadota</taxon>
        <taxon>Gammaproteobacteria</taxon>
        <taxon>Alteromonadales</taxon>
        <taxon>Alteromonadaceae</taxon>
        <taxon>Paraglaciecola</taxon>
    </lineage>
</organism>
<keyword evidence="2 4" id="KW-0472">Membrane</keyword>
<comment type="subcellular location">
    <subcellularLocation>
        <location evidence="1 4">Cell outer membrane</location>
    </subcellularLocation>
</comment>
<evidence type="ECO:0000259" key="7">
    <source>
        <dbReference type="Pfam" id="PF07715"/>
    </source>
</evidence>
<dbReference type="InterPro" id="IPR012910">
    <property type="entry name" value="Plug_dom"/>
</dbReference>
<dbReference type="NCBIfam" id="TIGR01782">
    <property type="entry name" value="TonB-Xanth-Caul"/>
    <property type="match status" value="1"/>
</dbReference>
<dbReference type="InterPro" id="IPR000531">
    <property type="entry name" value="Beta-barrel_TonB"/>
</dbReference>
<evidence type="ECO:0000256" key="1">
    <source>
        <dbReference type="ARBA" id="ARBA00004442"/>
    </source>
</evidence>
<accession>A0ABU3SUQ1</accession>
<dbReference type="InterPro" id="IPR010104">
    <property type="entry name" value="TonB_rcpt_bac"/>
</dbReference>
<dbReference type="SUPFAM" id="SSF56935">
    <property type="entry name" value="Porins"/>
    <property type="match status" value="1"/>
</dbReference>
<dbReference type="InterPro" id="IPR036942">
    <property type="entry name" value="Beta-barrel_TonB_sf"/>
</dbReference>
<comment type="caution">
    <text evidence="8">The sequence shown here is derived from an EMBL/GenBank/DDBJ whole genome shotgun (WGS) entry which is preliminary data.</text>
</comment>
<dbReference type="CDD" id="cd01347">
    <property type="entry name" value="ligand_gated_channel"/>
    <property type="match status" value="1"/>
</dbReference>
<evidence type="ECO:0000313" key="9">
    <source>
        <dbReference type="Proteomes" id="UP001247805"/>
    </source>
</evidence>
<comment type="similarity">
    <text evidence="4">Belongs to the TonB-dependent receptor family.</text>
</comment>
<gene>
    <name evidence="8" type="ORF">RS130_07265</name>
</gene>
<keyword evidence="3" id="KW-0998">Cell outer membrane</keyword>
<dbReference type="PANTHER" id="PTHR40980:SF3">
    <property type="entry name" value="TONB-DEPENDENT RECEPTOR-LIKE BETA-BARREL DOMAIN-CONTAINING PROTEIN"/>
    <property type="match status" value="1"/>
</dbReference>
<evidence type="ECO:0000256" key="4">
    <source>
        <dbReference type="RuleBase" id="RU003357"/>
    </source>
</evidence>
<name>A0ABU3SUQ1_9ALTE</name>
<keyword evidence="4" id="KW-0798">TonB box</keyword>